<evidence type="ECO:0000313" key="2">
    <source>
        <dbReference type="EMBL" id="EZG43066.1"/>
    </source>
</evidence>
<dbReference type="EMBL" id="AFNH02001457">
    <property type="protein sequence ID" value="EZG43066.1"/>
    <property type="molecule type" value="Genomic_DNA"/>
</dbReference>
<dbReference type="Pfam" id="PF13598">
    <property type="entry name" value="DUF4139"/>
    <property type="match status" value="1"/>
</dbReference>
<dbReference type="VEuPathDB" id="CryptoDB:GNI_190850"/>
<evidence type="ECO:0000259" key="1">
    <source>
        <dbReference type="Pfam" id="PF13598"/>
    </source>
</evidence>
<protein>
    <recommendedName>
        <fullName evidence="1">DUF4139 domain-containing protein</fullName>
    </recommendedName>
</protein>
<dbReference type="AlphaFoldDB" id="A0A023AWE1"/>
<dbReference type="RefSeq" id="XP_011133664.1">
    <property type="nucleotide sequence ID" value="XM_011135362.1"/>
</dbReference>
<dbReference type="PANTHER" id="PTHR31005">
    <property type="entry name" value="DUF4139 DOMAIN-CONTAINING PROTEIN"/>
    <property type="match status" value="1"/>
</dbReference>
<name>A0A023AWE1_GRENI</name>
<accession>A0A023AWE1</accession>
<organism evidence="2 3">
    <name type="scientific">Gregarina niphandrodes</name>
    <name type="common">Septate eugregarine</name>
    <dbReference type="NCBI Taxonomy" id="110365"/>
    <lineage>
        <taxon>Eukaryota</taxon>
        <taxon>Sar</taxon>
        <taxon>Alveolata</taxon>
        <taxon>Apicomplexa</taxon>
        <taxon>Conoidasida</taxon>
        <taxon>Gregarinasina</taxon>
        <taxon>Eugregarinorida</taxon>
        <taxon>Gregarinidae</taxon>
        <taxon>Gregarina</taxon>
    </lineage>
</organism>
<dbReference type="PANTHER" id="PTHR31005:SF8">
    <property type="entry name" value="DUF4139 DOMAIN-CONTAINING PROTEIN"/>
    <property type="match status" value="1"/>
</dbReference>
<comment type="caution">
    <text evidence="2">The sequence shown here is derived from an EMBL/GenBank/DDBJ whole genome shotgun (WGS) entry which is preliminary data.</text>
</comment>
<dbReference type="OrthoDB" id="10068793at2759"/>
<feature type="domain" description="DUF4139" evidence="1">
    <location>
        <begin position="95"/>
        <end position="427"/>
    </location>
</feature>
<dbReference type="GeneID" id="22916253"/>
<evidence type="ECO:0000313" key="3">
    <source>
        <dbReference type="Proteomes" id="UP000019763"/>
    </source>
</evidence>
<dbReference type="InterPro" id="IPR011935">
    <property type="entry name" value="CHP02231"/>
</dbReference>
<dbReference type="InterPro" id="IPR037291">
    <property type="entry name" value="DUF4139"/>
</dbReference>
<gene>
    <name evidence="2" type="ORF">GNI_190850</name>
</gene>
<keyword evidence="3" id="KW-1185">Reference proteome</keyword>
<dbReference type="Proteomes" id="UP000019763">
    <property type="component" value="Unassembled WGS sequence"/>
</dbReference>
<reference evidence="2" key="1">
    <citation type="submission" date="2013-12" db="EMBL/GenBank/DDBJ databases">
        <authorList>
            <person name="Omoto C.K."/>
            <person name="Sibley D."/>
            <person name="Venepally P."/>
            <person name="Hadjithomas M."/>
            <person name="Karamycheva S."/>
            <person name="Brunk B."/>
            <person name="Roos D."/>
            <person name="Caler E."/>
            <person name="Lorenzi H."/>
        </authorList>
    </citation>
    <scope>NUCLEOTIDE SEQUENCE</scope>
</reference>
<sequence length="436" mass="48598">MGDSSERVCEMELERTELEMDLACLRDLICAQSSQLELELGERFRRIQYSDASSTLREVLGYAELKRTEKICDIEVTVEASTTADEESGDVSVELELEFLVGDCSWRPVYDCRFTGARLARCEVEYYAEVTQQSRLDFPGDAAIYFSSGNPSREREPRVQPKQWVDLRKAVPQAAPPPMLMAAAGFGAAPLSASCRKVAVRECRAGFGNLRVLLPPGRQLPHKMGQQRVELGTFELAAELFHHVVLADSRAAYRVFYLRNTSEFSFLADAATRIYLDGSFVGEGCLGQLGAPDAELVLYAGVDEAVSVHTLKHDEEFLSRGGNLLFGNNKRQAHATQLAIHNTHEDHTTRLVLSYALPASKNQLVKVETVKLQTYTYDNDILAVHANTTEAGLLFLNDKTGNVVESFDLPPKTEKITKEFKYVIEFPADQDIEILS</sequence>
<proteinExistence type="predicted"/>